<name>A0A0U4WXM1_9MICO</name>
<reference evidence="1 2" key="2">
    <citation type="submission" date="2016-01" db="EMBL/GenBank/DDBJ databases">
        <title>Microcella alkaliphila JAM AC0309 whole genome shotgun sequence.</title>
        <authorList>
            <person name="Kurata A."/>
            <person name="Hirose Y."/>
            <person name="Kishimoto N."/>
            <person name="Kobayashi T."/>
        </authorList>
    </citation>
    <scope>NUCLEOTIDE SEQUENCE [LARGE SCALE GENOMIC DNA]</scope>
    <source>
        <strain evidence="1 2">JAM AC0309</strain>
    </source>
</reference>
<proteinExistence type="predicted"/>
<organism evidence="1 2">
    <name type="scientific">Microcella alkaliphila</name>
    <dbReference type="NCBI Taxonomy" id="279828"/>
    <lineage>
        <taxon>Bacteria</taxon>
        <taxon>Bacillati</taxon>
        <taxon>Actinomycetota</taxon>
        <taxon>Actinomycetes</taxon>
        <taxon>Micrococcales</taxon>
        <taxon>Microbacteriaceae</taxon>
        <taxon>Microcella</taxon>
    </lineage>
</organism>
<evidence type="ECO:0000313" key="1">
    <source>
        <dbReference type="EMBL" id="BAU32471.1"/>
    </source>
</evidence>
<evidence type="ECO:0000313" key="2">
    <source>
        <dbReference type="Proteomes" id="UP000218965"/>
    </source>
</evidence>
<dbReference type="Proteomes" id="UP000218965">
    <property type="component" value="Chromosome"/>
</dbReference>
<dbReference type="KEGG" id="malk:MalAC0309_1620"/>
<protein>
    <submittedName>
        <fullName evidence="1">Uncharacterized protein</fullName>
    </submittedName>
</protein>
<dbReference type="AlphaFoldDB" id="A0A0U4WXM1"/>
<dbReference type="EMBL" id="AP017315">
    <property type="protein sequence ID" value="BAU32471.1"/>
    <property type="molecule type" value="Genomic_DNA"/>
</dbReference>
<accession>A0A0U4WXM1</accession>
<reference evidence="2" key="1">
    <citation type="submission" date="2015-12" db="EMBL/GenBank/DDBJ databases">
        <authorList>
            <person name="Shamseldin A."/>
            <person name="Moawad H."/>
            <person name="Abd El-Rahim W.M."/>
            <person name="Sadowsky M.J."/>
        </authorList>
    </citation>
    <scope>NUCLEOTIDE SEQUENCE [LARGE SCALE GENOMIC DNA]</scope>
    <source>
        <strain evidence="2">JAM AC0309</strain>
    </source>
</reference>
<sequence>MTAWLHQRKGKVVGTEVGGDDTWMRVRLREDAWADVRRRHLYTAGSVQTYRRSLMVEVVDAESADSGAAER</sequence>
<gene>
    <name evidence="1" type="ORF">MalAC0309_1620</name>
</gene>